<comment type="subunit">
    <text evidence="2">Heterodimer of SbcC and SbcD.</text>
</comment>
<evidence type="ECO:0000313" key="7">
    <source>
        <dbReference type="EMBL" id="GAA1700246.1"/>
    </source>
</evidence>
<dbReference type="InterPro" id="IPR038729">
    <property type="entry name" value="Rad50/SbcC_AAA"/>
</dbReference>
<sequence>MRLHRLEIEGFGPFLERQSIDFDALASGGIFLIAGRTGAGKSSVLDAVCFALYGAVPRYEGTDRRLRSDHCAPTHLTEVALEFTSAGERWRVTRSPDYERQKARGTGLTTVAAKALLERWNGAAWIGVASGAREVGEELHGVLGLSQQQFLQVILLAQNRFSQFLLAKNEDRQRLLRTLFGTKVFEDYAQRLDDQRRQSEQALTREADRLEQLLDEADALAQRVGVADDADLEPERTVAERAARVERAEQRLRYRTQTLGDQRERAAQAQVGAEADHARRSESSRAQGERRDVRAALSALESAEPRISEHRRALADARLAETLRIPIEAVEVADHAVRTADAVQAAAAEAYARAGGDAEASATALDEDVRLLTAALARAADARDRETQMTAALARRSAVVSDLETAAAATAAVAAQRTRDAERLGVLASQRDEFVALAADADRASQHLDRMTVRLSAAREAHELDARTSAAERHRAETAVEAARAAAAVSELVRRRLEGYAGELAAALEPGEACAVCGSLDHPAPAVSSGDPVSDEELEQAEIARDAAVSADRSAAEKLADLRSRWEAQVSIADGSVDALAEECERAQALVRECAQAREALGALDADRDALLDAVQRADQRIHDDQAGAAALRQEIAVLDAKIVDTRQQVDAARGTFASVSAMIADAEARQATAEQLRAARAEARARRRARQEAIATRDAELAASSFDDVDEVRRSLLDPAAADALEQRVRTHEAELAAARERLLALELVLADVGEEPVDLAASQATVAASRAHLAEIIAAETAAATELRRLTELRAAIDALVAETAEADARHRSLTRLANTLAGRAPNTKRMTLETFVLAAELEEIVAAANVRLAEMSGGRYRLQHTDALARRNAASGLGIEVHDVYTGRARPPQSLSGGETFLASLALALGLAEVVTARAGGVALDTLFIDEGFGSLDAETLDLAMRTLDDLRAGGRVVGVISHVETMKEQLPAGLTVEATAQGPSVIRQHVTTPH</sequence>
<evidence type="ECO:0000256" key="1">
    <source>
        <dbReference type="ARBA" id="ARBA00006930"/>
    </source>
</evidence>
<keyword evidence="4" id="KW-0175">Coiled coil</keyword>
<proteinExistence type="inferred from homology"/>
<feature type="coiled-coil region" evidence="4">
    <location>
        <begin position="723"/>
        <end position="750"/>
    </location>
</feature>
<dbReference type="PANTHER" id="PTHR32114">
    <property type="entry name" value="ABC TRANSPORTER ABCH.3"/>
    <property type="match status" value="1"/>
</dbReference>
<dbReference type="Gene3D" id="3.40.50.300">
    <property type="entry name" value="P-loop containing nucleotide triphosphate hydrolases"/>
    <property type="match status" value="2"/>
</dbReference>
<evidence type="ECO:0000256" key="2">
    <source>
        <dbReference type="ARBA" id="ARBA00011322"/>
    </source>
</evidence>
<name>A0ABN2I877_9MICO</name>
<protein>
    <recommendedName>
        <fullName evidence="3">Nuclease SbcCD subunit C</fullName>
    </recommendedName>
</protein>
<dbReference type="Pfam" id="PF13476">
    <property type="entry name" value="AAA_23"/>
    <property type="match status" value="1"/>
</dbReference>
<comment type="caution">
    <text evidence="7">The sequence shown here is derived from an EMBL/GenBank/DDBJ whole genome shotgun (WGS) entry which is preliminary data.</text>
</comment>
<dbReference type="Pfam" id="PF13558">
    <property type="entry name" value="SbcC_Walker_B"/>
    <property type="match status" value="1"/>
</dbReference>
<evidence type="ECO:0000256" key="4">
    <source>
        <dbReference type="SAM" id="Coils"/>
    </source>
</evidence>
<evidence type="ECO:0000259" key="6">
    <source>
        <dbReference type="Pfam" id="PF13476"/>
    </source>
</evidence>
<feature type="coiled-coil region" evidence="4">
    <location>
        <begin position="196"/>
        <end position="223"/>
    </location>
</feature>
<comment type="similarity">
    <text evidence="1">Belongs to the SMC family. SbcC subfamily.</text>
</comment>
<feature type="compositionally biased region" description="Basic and acidic residues" evidence="5">
    <location>
        <begin position="274"/>
        <end position="292"/>
    </location>
</feature>
<organism evidence="7 8">
    <name type="scientific">Microbacterium sediminicola</name>
    <dbReference type="NCBI Taxonomy" id="415210"/>
    <lineage>
        <taxon>Bacteria</taxon>
        <taxon>Bacillati</taxon>
        <taxon>Actinomycetota</taxon>
        <taxon>Actinomycetes</taxon>
        <taxon>Micrococcales</taxon>
        <taxon>Microbacteriaceae</taxon>
        <taxon>Microbacterium</taxon>
    </lineage>
</organism>
<dbReference type="Proteomes" id="UP001501690">
    <property type="component" value="Unassembled WGS sequence"/>
</dbReference>
<dbReference type="SUPFAM" id="SSF52540">
    <property type="entry name" value="P-loop containing nucleoside triphosphate hydrolases"/>
    <property type="match status" value="1"/>
</dbReference>
<evidence type="ECO:0000256" key="3">
    <source>
        <dbReference type="ARBA" id="ARBA00013368"/>
    </source>
</evidence>
<dbReference type="PANTHER" id="PTHR32114:SF2">
    <property type="entry name" value="ABC TRANSPORTER ABCH.3"/>
    <property type="match status" value="1"/>
</dbReference>
<reference evidence="7 8" key="1">
    <citation type="journal article" date="2019" name="Int. J. Syst. Evol. Microbiol.">
        <title>The Global Catalogue of Microorganisms (GCM) 10K type strain sequencing project: providing services to taxonomists for standard genome sequencing and annotation.</title>
        <authorList>
            <consortium name="The Broad Institute Genomics Platform"/>
            <consortium name="The Broad Institute Genome Sequencing Center for Infectious Disease"/>
            <person name="Wu L."/>
            <person name="Ma J."/>
        </authorList>
    </citation>
    <scope>NUCLEOTIDE SEQUENCE [LARGE SCALE GENOMIC DNA]</scope>
    <source>
        <strain evidence="7 8">JCM 15577</strain>
    </source>
</reference>
<feature type="domain" description="Rad50/SbcC-type AAA" evidence="6">
    <location>
        <begin position="5"/>
        <end position="216"/>
    </location>
</feature>
<feature type="coiled-coil region" evidence="4">
    <location>
        <begin position="629"/>
        <end position="694"/>
    </location>
</feature>
<dbReference type="RefSeq" id="WP_344071610.1">
    <property type="nucleotide sequence ID" value="NZ_BAAAPL010000002.1"/>
</dbReference>
<gene>
    <name evidence="7" type="ORF">GCM10009808_17280</name>
</gene>
<feature type="region of interest" description="Disordered" evidence="5">
    <location>
        <begin position="255"/>
        <end position="292"/>
    </location>
</feature>
<dbReference type="EMBL" id="BAAAPL010000002">
    <property type="protein sequence ID" value="GAA1700246.1"/>
    <property type="molecule type" value="Genomic_DNA"/>
</dbReference>
<evidence type="ECO:0000256" key="5">
    <source>
        <dbReference type="SAM" id="MobiDB-lite"/>
    </source>
</evidence>
<dbReference type="InterPro" id="IPR027417">
    <property type="entry name" value="P-loop_NTPase"/>
</dbReference>
<evidence type="ECO:0000313" key="8">
    <source>
        <dbReference type="Proteomes" id="UP001501690"/>
    </source>
</evidence>
<keyword evidence="8" id="KW-1185">Reference proteome</keyword>
<accession>A0ABN2I877</accession>